<feature type="domain" description="EGF-like" evidence="7">
    <location>
        <begin position="189"/>
        <end position="229"/>
    </location>
</feature>
<evidence type="ECO:0000256" key="6">
    <source>
        <dbReference type="SAM" id="SignalP"/>
    </source>
</evidence>
<feature type="disulfide bond" evidence="5">
    <location>
        <begin position="136"/>
        <end position="145"/>
    </location>
</feature>
<accession>A0ABN8S4E0</accession>
<dbReference type="PROSITE" id="PS01187">
    <property type="entry name" value="EGF_CA"/>
    <property type="match status" value="2"/>
</dbReference>
<dbReference type="SUPFAM" id="SSF57414">
    <property type="entry name" value="Hairpin loop containing domain-like"/>
    <property type="match status" value="1"/>
</dbReference>
<feature type="disulfide bond" evidence="5">
    <location>
        <begin position="117"/>
        <end position="134"/>
    </location>
</feature>
<evidence type="ECO:0000256" key="1">
    <source>
        <dbReference type="ARBA" id="ARBA00022536"/>
    </source>
</evidence>
<comment type="caution">
    <text evidence="5">Lacks conserved residue(s) required for the propagation of feature annotation.</text>
</comment>
<dbReference type="SUPFAM" id="SSF57196">
    <property type="entry name" value="EGF/Laminin"/>
    <property type="match status" value="1"/>
</dbReference>
<dbReference type="InterPro" id="IPR006571">
    <property type="entry name" value="TLDc_dom"/>
</dbReference>
<evidence type="ECO:0000256" key="4">
    <source>
        <dbReference type="ARBA" id="ARBA00023157"/>
    </source>
</evidence>
<evidence type="ECO:0000256" key="2">
    <source>
        <dbReference type="ARBA" id="ARBA00022729"/>
    </source>
</evidence>
<dbReference type="InterPro" id="IPR009030">
    <property type="entry name" value="Growth_fac_rcpt_cys_sf"/>
</dbReference>
<keyword evidence="2 6" id="KW-0732">Signal</keyword>
<protein>
    <submittedName>
        <fullName evidence="9">Uncharacterized protein</fullName>
    </submittedName>
</protein>
<dbReference type="Pfam" id="PF12947">
    <property type="entry name" value="EGF_3"/>
    <property type="match status" value="2"/>
</dbReference>
<keyword evidence="3" id="KW-0677">Repeat</keyword>
<evidence type="ECO:0000313" key="10">
    <source>
        <dbReference type="Proteomes" id="UP001159405"/>
    </source>
</evidence>
<dbReference type="Pfam" id="PF07645">
    <property type="entry name" value="EGF_CA"/>
    <property type="match status" value="1"/>
</dbReference>
<dbReference type="Gene3D" id="3.50.4.10">
    <property type="entry name" value="Hepatocyte Growth Factor"/>
    <property type="match status" value="1"/>
</dbReference>
<evidence type="ECO:0000256" key="3">
    <source>
        <dbReference type="ARBA" id="ARBA00022737"/>
    </source>
</evidence>
<sequence>MYVPRQVGVFFLLLFFLKVASFACIDDNGRTLEFPGPFSFISKRLVNHTIGTKIVADFENCKLHCYYEHNCVSVNYHVSTKTCELNNATHRWHNNEFKDENGYLYHGADNACEEFDCLNGGTCQSGFTVERYRCLCPLGFRGKRCQADIDECRFNSHNCSNNAICSNTKGSFNCSCKPGYSGNGHNCSDIDECDAANNSCHENAWCNNAQGSFTCSCKPGYEGDGYNCTDADECLNTSHNCSENANCTNTEGSFNCSCKPGYIGNGHNCSLAEFSINSTILHGNQDYLRHLHRFLASAPEVGEDSSWLLCYRATSHGWSETIFHQKCDHKNNTVTIIRKGSYVFGGYTDIPWKSSGGYGKTPYAFIFSLNNSEGLAPFVSKVKEDKTKIAIERNLFYGPKFGDDLVIYLDPAYVQDSKAVLGVFYSVPASVKDKVTVLKGPGGTSHLMRWRYFYLDPSCKITRTEFN</sequence>
<dbReference type="SMART" id="SM00181">
    <property type="entry name" value="EGF"/>
    <property type="match status" value="4"/>
</dbReference>
<dbReference type="Pfam" id="PF07534">
    <property type="entry name" value="TLD"/>
    <property type="match status" value="1"/>
</dbReference>
<dbReference type="PROSITE" id="PS50026">
    <property type="entry name" value="EGF_3"/>
    <property type="match status" value="4"/>
</dbReference>
<dbReference type="InterPro" id="IPR024731">
    <property type="entry name" value="NELL2-like_EGF"/>
</dbReference>
<dbReference type="InterPro" id="IPR000152">
    <property type="entry name" value="EGF-type_Asp/Asn_hydroxyl_site"/>
</dbReference>
<feature type="signal peptide" evidence="6">
    <location>
        <begin position="1"/>
        <end position="22"/>
    </location>
</feature>
<dbReference type="PROSITE" id="PS01186">
    <property type="entry name" value="EGF_2"/>
    <property type="match status" value="4"/>
</dbReference>
<dbReference type="Proteomes" id="UP001159405">
    <property type="component" value="Unassembled WGS sequence"/>
</dbReference>
<feature type="domain" description="EGF-like" evidence="7">
    <location>
        <begin position="108"/>
        <end position="146"/>
    </location>
</feature>
<dbReference type="PROSITE" id="PS00022">
    <property type="entry name" value="EGF_1"/>
    <property type="match status" value="1"/>
</dbReference>
<keyword evidence="1 5" id="KW-0245">EGF-like domain</keyword>
<feature type="domain" description="TLDc" evidence="8">
    <location>
        <begin position="279"/>
        <end position="467"/>
    </location>
</feature>
<dbReference type="InterPro" id="IPR018097">
    <property type="entry name" value="EGF_Ca-bd_CS"/>
</dbReference>
<name>A0ABN8S4E0_9CNID</name>
<dbReference type="InterPro" id="IPR000742">
    <property type="entry name" value="EGF"/>
</dbReference>
<dbReference type="PROSITE" id="PS00010">
    <property type="entry name" value="ASX_HYDROXYL"/>
    <property type="match status" value="3"/>
</dbReference>
<dbReference type="SUPFAM" id="SSF57184">
    <property type="entry name" value="Growth factor receptor domain"/>
    <property type="match status" value="1"/>
</dbReference>
<dbReference type="InterPro" id="IPR001881">
    <property type="entry name" value="EGF-like_Ca-bd_dom"/>
</dbReference>
<evidence type="ECO:0000313" key="9">
    <source>
        <dbReference type="EMBL" id="CAH3186433.1"/>
    </source>
</evidence>
<dbReference type="SMART" id="SM00179">
    <property type="entry name" value="EGF_CA"/>
    <property type="match status" value="4"/>
</dbReference>
<feature type="chain" id="PRO_5045744789" evidence="6">
    <location>
        <begin position="23"/>
        <end position="467"/>
    </location>
</feature>
<evidence type="ECO:0000259" key="8">
    <source>
        <dbReference type="PROSITE" id="PS51886"/>
    </source>
</evidence>
<evidence type="ECO:0000259" key="7">
    <source>
        <dbReference type="PROSITE" id="PS50026"/>
    </source>
</evidence>
<dbReference type="Pfam" id="PF00008">
    <property type="entry name" value="EGF"/>
    <property type="match status" value="1"/>
</dbReference>
<feature type="domain" description="EGF-like" evidence="7">
    <location>
        <begin position="148"/>
        <end position="188"/>
    </location>
</feature>
<proteinExistence type="predicted"/>
<reference evidence="9 10" key="1">
    <citation type="submission" date="2022-05" db="EMBL/GenBank/DDBJ databases">
        <authorList>
            <consortium name="Genoscope - CEA"/>
            <person name="William W."/>
        </authorList>
    </citation>
    <scope>NUCLEOTIDE SEQUENCE [LARGE SCALE GENOMIC DNA]</scope>
</reference>
<dbReference type="InterPro" id="IPR049883">
    <property type="entry name" value="NOTCH1_EGF-like"/>
</dbReference>
<dbReference type="EMBL" id="CALNXK010000480">
    <property type="protein sequence ID" value="CAH3186433.1"/>
    <property type="molecule type" value="Genomic_DNA"/>
</dbReference>
<dbReference type="PROSITE" id="PS51886">
    <property type="entry name" value="TLDC"/>
    <property type="match status" value="1"/>
</dbReference>
<keyword evidence="4 5" id="KW-1015">Disulfide bond</keyword>
<dbReference type="CDD" id="cd00054">
    <property type="entry name" value="EGF_CA"/>
    <property type="match status" value="4"/>
</dbReference>
<dbReference type="Gene3D" id="2.10.25.10">
    <property type="entry name" value="Laminin"/>
    <property type="match status" value="4"/>
</dbReference>
<dbReference type="InterPro" id="IPR052235">
    <property type="entry name" value="Nephronectin_domain"/>
</dbReference>
<dbReference type="PANTHER" id="PTHR24050:SF28">
    <property type="entry name" value="UROMODULIN-LIKE"/>
    <property type="match status" value="1"/>
</dbReference>
<gene>
    <name evidence="9" type="ORF">PLOB_00034884</name>
</gene>
<dbReference type="PANTHER" id="PTHR24050">
    <property type="entry name" value="PA14 DOMAIN-CONTAINING PROTEIN"/>
    <property type="match status" value="1"/>
</dbReference>
<comment type="caution">
    <text evidence="9">The sequence shown here is derived from an EMBL/GenBank/DDBJ whole genome shotgun (WGS) entry which is preliminary data.</text>
</comment>
<evidence type="ECO:0000256" key="5">
    <source>
        <dbReference type="PROSITE-ProRule" id="PRU00076"/>
    </source>
</evidence>
<feature type="domain" description="EGF-like" evidence="7">
    <location>
        <begin position="230"/>
        <end position="270"/>
    </location>
</feature>
<keyword evidence="10" id="KW-1185">Reference proteome</keyword>
<organism evidence="9 10">
    <name type="scientific">Porites lobata</name>
    <dbReference type="NCBI Taxonomy" id="104759"/>
    <lineage>
        <taxon>Eukaryota</taxon>
        <taxon>Metazoa</taxon>
        <taxon>Cnidaria</taxon>
        <taxon>Anthozoa</taxon>
        <taxon>Hexacorallia</taxon>
        <taxon>Scleractinia</taxon>
        <taxon>Fungiina</taxon>
        <taxon>Poritidae</taxon>
        <taxon>Porites</taxon>
    </lineage>
</organism>